<dbReference type="eggNOG" id="COG0702">
    <property type="taxonomic scope" value="Bacteria"/>
</dbReference>
<dbReference type="Pfam" id="PF05368">
    <property type="entry name" value="NmrA"/>
    <property type="match status" value="1"/>
</dbReference>
<dbReference type="Gene3D" id="3.90.25.10">
    <property type="entry name" value="UDP-galactose 4-epimerase, domain 1"/>
    <property type="match status" value="1"/>
</dbReference>
<dbReference type="InterPro" id="IPR036291">
    <property type="entry name" value="NAD(P)-bd_dom_sf"/>
</dbReference>
<protein>
    <recommendedName>
        <fullName evidence="1">NmrA-like domain-containing protein</fullName>
    </recommendedName>
</protein>
<evidence type="ECO:0000313" key="3">
    <source>
        <dbReference type="Proteomes" id="UP000190037"/>
    </source>
</evidence>
<keyword evidence="3" id="KW-1185">Reference proteome</keyword>
<dbReference type="PANTHER" id="PTHR43162:SF1">
    <property type="entry name" value="PRESTALK A DIFFERENTIATION PROTEIN A"/>
    <property type="match status" value="1"/>
</dbReference>
<gene>
    <name evidence="2" type="ORF">B4N89_34545</name>
</gene>
<accession>A0A1T3NR49</accession>
<evidence type="ECO:0000313" key="2">
    <source>
        <dbReference type="EMBL" id="OPC79190.1"/>
    </source>
</evidence>
<dbReference type="STRING" id="159449.B4N89_34545"/>
<reference evidence="2 3" key="1">
    <citation type="submission" date="2017-03" db="EMBL/GenBank/DDBJ databases">
        <title>Draft genome sequence of Streptomyces scabrisporus NF3, endophyte isolated from Amphipterygium adstringens.</title>
        <authorList>
            <person name="Vazquez M."/>
            <person name="Ceapa C.D."/>
            <person name="Rodriguez Luna D."/>
            <person name="Sanchez Esquivel S."/>
        </authorList>
    </citation>
    <scope>NUCLEOTIDE SEQUENCE [LARGE SCALE GENOMIC DNA]</scope>
    <source>
        <strain evidence="2 3">NF3</strain>
    </source>
</reference>
<dbReference type="InterPro" id="IPR051604">
    <property type="entry name" value="Ergot_Alk_Oxidoreductase"/>
</dbReference>
<dbReference type="OrthoDB" id="5180065at2"/>
<dbReference type="InterPro" id="IPR008030">
    <property type="entry name" value="NmrA-like"/>
</dbReference>
<dbReference type="Gene3D" id="3.40.50.720">
    <property type="entry name" value="NAD(P)-binding Rossmann-like Domain"/>
    <property type="match status" value="1"/>
</dbReference>
<evidence type="ECO:0000259" key="1">
    <source>
        <dbReference type="Pfam" id="PF05368"/>
    </source>
</evidence>
<proteinExistence type="predicted"/>
<dbReference type="EMBL" id="MWQN01000002">
    <property type="protein sequence ID" value="OPC79190.1"/>
    <property type="molecule type" value="Genomic_DNA"/>
</dbReference>
<dbReference type="SUPFAM" id="SSF51735">
    <property type="entry name" value="NAD(P)-binding Rossmann-fold domains"/>
    <property type="match status" value="1"/>
</dbReference>
<name>A0A1T3NR49_9ACTN</name>
<dbReference type="AlphaFoldDB" id="A0A1T3NR49"/>
<organism evidence="2 3">
    <name type="scientific">Embleya scabrispora</name>
    <dbReference type="NCBI Taxonomy" id="159449"/>
    <lineage>
        <taxon>Bacteria</taxon>
        <taxon>Bacillati</taxon>
        <taxon>Actinomycetota</taxon>
        <taxon>Actinomycetes</taxon>
        <taxon>Kitasatosporales</taxon>
        <taxon>Streptomycetaceae</taxon>
        <taxon>Embleya</taxon>
    </lineage>
</organism>
<comment type="caution">
    <text evidence="2">The sequence shown here is derived from an EMBL/GenBank/DDBJ whole genome shotgun (WGS) entry which is preliminary data.</text>
</comment>
<dbReference type="PANTHER" id="PTHR43162">
    <property type="match status" value="1"/>
</dbReference>
<feature type="domain" description="NmrA-like" evidence="1">
    <location>
        <begin position="2"/>
        <end position="258"/>
    </location>
</feature>
<sequence length="308" mass="32990">MIVITGAAGKTGRALTWALAERGVRVRALVRRPEQVAVAVAAGASEAVVGDVTEPSDLAEALAGCEAVYHIAPNVHPDEPAIGRAVIAAAERAGVGRFVFHSVLRPQLRAMPHHEAKARVEEALFESGLAVTVLQPGPYQQNILDARDTIVRIGDYVVPYRVDAPFAAVDLRDVAQAAAVVLCEGGHENAVYELAGPEALTPRSMAAHLAAVLDRPVTARRIDPREWCENARAGGLSGYALDTLTAMFAFYDRHGLTGNPRTLAMLLGRAPTRFEDFARRVFAPDDAHYAPGFQHQVLPSERDSLGSN</sequence>
<dbReference type="Proteomes" id="UP000190037">
    <property type="component" value="Unassembled WGS sequence"/>
</dbReference>
<dbReference type="RefSeq" id="WP_078980407.1">
    <property type="nucleotide sequence ID" value="NZ_MWQN01000002.1"/>
</dbReference>